<dbReference type="Proteomes" id="UP001595075">
    <property type="component" value="Unassembled WGS sequence"/>
</dbReference>
<proteinExistence type="predicted"/>
<name>A0ABR4CQT5_9HELO</name>
<accession>A0ABR4CQT5</accession>
<gene>
    <name evidence="1" type="ORF">VTL71DRAFT_12958</name>
</gene>
<reference evidence="1 2" key="1">
    <citation type="journal article" date="2024" name="Commun. Biol.">
        <title>Comparative genomic analysis of thermophilic fungi reveals convergent evolutionary adaptations and gene losses.</title>
        <authorList>
            <person name="Steindorff A.S."/>
            <person name="Aguilar-Pontes M.V."/>
            <person name="Robinson A.J."/>
            <person name="Andreopoulos B."/>
            <person name="LaButti K."/>
            <person name="Kuo A."/>
            <person name="Mondo S."/>
            <person name="Riley R."/>
            <person name="Otillar R."/>
            <person name="Haridas S."/>
            <person name="Lipzen A."/>
            <person name="Grimwood J."/>
            <person name="Schmutz J."/>
            <person name="Clum A."/>
            <person name="Reid I.D."/>
            <person name="Moisan M.C."/>
            <person name="Butler G."/>
            <person name="Nguyen T.T.M."/>
            <person name="Dewar K."/>
            <person name="Conant G."/>
            <person name="Drula E."/>
            <person name="Henrissat B."/>
            <person name="Hansel C."/>
            <person name="Singer S."/>
            <person name="Hutchinson M.I."/>
            <person name="de Vries R.P."/>
            <person name="Natvig D.O."/>
            <person name="Powell A.J."/>
            <person name="Tsang A."/>
            <person name="Grigoriev I.V."/>
        </authorList>
    </citation>
    <scope>NUCLEOTIDE SEQUENCE [LARGE SCALE GENOMIC DNA]</scope>
    <source>
        <strain evidence="1 2">CBS 494.80</strain>
    </source>
</reference>
<comment type="caution">
    <text evidence="1">The sequence shown here is derived from an EMBL/GenBank/DDBJ whole genome shotgun (WGS) entry which is preliminary data.</text>
</comment>
<keyword evidence="2" id="KW-1185">Reference proteome</keyword>
<evidence type="ECO:0000313" key="1">
    <source>
        <dbReference type="EMBL" id="KAL2071723.1"/>
    </source>
</evidence>
<organism evidence="1 2">
    <name type="scientific">Oculimacula yallundae</name>
    <dbReference type="NCBI Taxonomy" id="86028"/>
    <lineage>
        <taxon>Eukaryota</taxon>
        <taxon>Fungi</taxon>
        <taxon>Dikarya</taxon>
        <taxon>Ascomycota</taxon>
        <taxon>Pezizomycotina</taxon>
        <taxon>Leotiomycetes</taxon>
        <taxon>Helotiales</taxon>
        <taxon>Ploettnerulaceae</taxon>
        <taxon>Oculimacula</taxon>
    </lineage>
</organism>
<protein>
    <submittedName>
        <fullName evidence="1">Uncharacterized protein</fullName>
    </submittedName>
</protein>
<evidence type="ECO:0000313" key="2">
    <source>
        <dbReference type="Proteomes" id="UP001595075"/>
    </source>
</evidence>
<dbReference type="EMBL" id="JAZHXI010000005">
    <property type="protein sequence ID" value="KAL2071723.1"/>
    <property type="molecule type" value="Genomic_DNA"/>
</dbReference>
<sequence length="87" mass="10035">MKVCTVSSCQVERGQQERAPFVSYTNENGKKRNVYEVLNFYTDQEYDMNFKTSTKLRVELKFDSGLTLDEEADALLALLQSNNLRVC</sequence>
<feature type="non-terminal residue" evidence="1">
    <location>
        <position position="87"/>
    </location>
</feature>